<dbReference type="OrthoDB" id="2454247at2"/>
<accession>A0A2S5GD02</accession>
<dbReference type="EMBL" id="PREZ01000003">
    <property type="protein sequence ID" value="PPA70795.1"/>
    <property type="molecule type" value="Genomic_DNA"/>
</dbReference>
<comment type="caution">
    <text evidence="2">The sequence shown here is derived from an EMBL/GenBank/DDBJ whole genome shotgun (WGS) entry which is preliminary data.</text>
</comment>
<proteinExistence type="predicted"/>
<keyword evidence="3" id="KW-1185">Reference proteome</keyword>
<reference evidence="2 3" key="1">
    <citation type="submission" date="2018-02" db="EMBL/GenBank/DDBJ databases">
        <title>Jeotgalibacillus proteolyticum sp. nov. a protease producing bacterium isolated from ocean sediments of Laizhou Bay.</title>
        <authorList>
            <person name="Li Y."/>
        </authorList>
    </citation>
    <scope>NUCLEOTIDE SEQUENCE [LARGE SCALE GENOMIC DNA]</scope>
    <source>
        <strain evidence="2 3">22-7</strain>
    </source>
</reference>
<sequence>MNKSLEIQFQTEEGATSTLSVESPKEPIDPAVVKAAMESIIAGNAFITPSGALTGIKGARVVMRGTEAVELG</sequence>
<evidence type="ECO:0000313" key="3">
    <source>
        <dbReference type="Proteomes" id="UP000239047"/>
    </source>
</evidence>
<evidence type="ECO:0000256" key="1">
    <source>
        <dbReference type="SAM" id="MobiDB-lite"/>
    </source>
</evidence>
<dbReference type="AlphaFoldDB" id="A0A2S5GD02"/>
<dbReference type="Proteomes" id="UP000239047">
    <property type="component" value="Unassembled WGS sequence"/>
</dbReference>
<dbReference type="Pfam" id="PF11148">
    <property type="entry name" value="DUF2922"/>
    <property type="match status" value="1"/>
</dbReference>
<feature type="compositionally biased region" description="Polar residues" evidence="1">
    <location>
        <begin position="1"/>
        <end position="21"/>
    </location>
</feature>
<protein>
    <submittedName>
        <fullName evidence="2">DUF2922 domain-containing protein</fullName>
    </submittedName>
</protein>
<name>A0A2S5GD02_9BACL</name>
<feature type="region of interest" description="Disordered" evidence="1">
    <location>
        <begin position="1"/>
        <end position="24"/>
    </location>
</feature>
<dbReference type="InterPro" id="IPR021321">
    <property type="entry name" value="DUF2922"/>
</dbReference>
<dbReference type="RefSeq" id="WP_104057545.1">
    <property type="nucleotide sequence ID" value="NZ_PREZ01000003.1"/>
</dbReference>
<organism evidence="2 3">
    <name type="scientific">Jeotgalibacillus proteolyticus</name>
    <dbReference type="NCBI Taxonomy" id="2082395"/>
    <lineage>
        <taxon>Bacteria</taxon>
        <taxon>Bacillati</taxon>
        <taxon>Bacillota</taxon>
        <taxon>Bacilli</taxon>
        <taxon>Bacillales</taxon>
        <taxon>Caryophanaceae</taxon>
        <taxon>Jeotgalibacillus</taxon>
    </lineage>
</organism>
<evidence type="ECO:0000313" key="2">
    <source>
        <dbReference type="EMBL" id="PPA70795.1"/>
    </source>
</evidence>
<gene>
    <name evidence="2" type="ORF">C4B60_08360</name>
</gene>